<sequence>MNTHHMQQSLKGSIAGVVAAVTLLAGGILTVPHAMALEADGQYYSSKQPYVAPSEATTASYSQAPEGYETVYTESMSRHGSRGLSSYKYDALLMKMAEAAEADNGFKSDAIKSEFMKNLKAITAANVENGYGMLTGQGADQHQGIGARAYERNKTLFDNAAKDGGKIAYQSSGEARATESGENFARGFNAASNNKLANSTVTPADPAGTGEAAAFDKTPNTLYFHKSENPDGTEKTGEAKQRADDYQNFVENDAIIAGAEQTIAENEDVKTASHDLLSQIFTDDFLAKLADGTYAWYNTVDGTKGGEANCAPGADPSKDADACGAAKKKIASEYDAAMDLYNLYIIAADMENENTGSHTFDFNQYFQGEQADDAKLFAWALDAEDFYEKGPSYAGQDETYTIAQPLLDDFFSSIDERVNGGSTVATFRFAHAETMMPFAALLGLPGSTQQAAASTTDVYTYANNEWRGESVTPMAANVQWDVAVKSGNDPKTGRAYTPLVRMLYNEQEIAFRSECTPIADGSTWYKLTELKSCLASDHQTLGDDAHLTDDSTTQPGTGPNTGEGTSTTPNNNGAGTHQPSNTQANGTENELSRTGVAVTGVAGIMMLLALAGISLNLWKVRR</sequence>
<reference evidence="16" key="1">
    <citation type="journal article" date="2021" name="Appl. Environ. Microbiol.">
        <title>Novel 3-O-alpha-d-Galactosyl-alpha-l-Arabinofuranosidase for the Assimilation of Gum Arabic Arabinogalactan Protein in Bifidobacterium longum subsp. longum.</title>
        <authorList>
            <person name="Sasaki Y."/>
            <person name="Horigome A."/>
            <person name="Odamaki T."/>
            <person name="Xiao J.Z."/>
            <person name="Ishiwata A."/>
            <person name="Ito Y."/>
            <person name="Kitahara K."/>
            <person name="Fujita K."/>
        </authorList>
    </citation>
    <scope>NUCLEOTIDE SEQUENCE</scope>
    <source>
        <strain evidence="16">MCC00316</strain>
    </source>
</reference>
<keyword evidence="15" id="KW-0812">Transmembrane</keyword>
<dbReference type="InterPro" id="IPR029033">
    <property type="entry name" value="His_PPase_superfam"/>
</dbReference>
<dbReference type="GO" id="GO:0034417">
    <property type="term" value="F:bisphosphoglycerate 3-phosphatase activity"/>
    <property type="evidence" value="ECO:0007669"/>
    <property type="project" value="UniProtKB-EC"/>
</dbReference>
<evidence type="ECO:0000256" key="2">
    <source>
        <dbReference type="ARBA" id="ARBA00008422"/>
    </source>
</evidence>
<evidence type="ECO:0000256" key="15">
    <source>
        <dbReference type="SAM" id="Phobius"/>
    </source>
</evidence>
<dbReference type="Proteomes" id="UP000663812">
    <property type="component" value="Unassembled WGS sequence"/>
</dbReference>
<evidence type="ECO:0000313" key="16">
    <source>
        <dbReference type="EMBL" id="GHM73176.1"/>
    </source>
</evidence>
<dbReference type="GO" id="GO:0016020">
    <property type="term" value="C:membrane"/>
    <property type="evidence" value="ECO:0007669"/>
    <property type="project" value="UniProtKB-SubCell"/>
</dbReference>
<evidence type="ECO:0000256" key="12">
    <source>
        <dbReference type="ARBA" id="ARBA00043691"/>
    </source>
</evidence>
<comment type="similarity">
    <text evidence="2">Belongs to the histidine acid phosphatase family. MINPP1 subfamily.</text>
</comment>
<keyword evidence="7" id="KW-0378">Hydrolase</keyword>
<evidence type="ECO:0000313" key="17">
    <source>
        <dbReference type="Proteomes" id="UP000663812"/>
    </source>
</evidence>
<evidence type="ECO:0000256" key="6">
    <source>
        <dbReference type="ARBA" id="ARBA00022729"/>
    </source>
</evidence>
<comment type="subcellular location">
    <subcellularLocation>
        <location evidence="1">Membrane</location>
    </subcellularLocation>
</comment>
<dbReference type="AlphaFoldDB" id="A0AAV4L5F5"/>
<keyword evidence="8 15" id="KW-0472">Membrane</keyword>
<keyword evidence="15" id="KW-1133">Transmembrane helix</keyword>
<name>A0AAV4L5F5_BIFLL</name>
<proteinExistence type="inferred from homology"/>
<comment type="catalytic activity">
    <reaction evidence="13">
        <text>(2R)-2,3-bisphosphoglycerate + H2O = (2R)-2-phosphoglycerate + phosphate</text>
        <dbReference type="Rhea" id="RHEA:27381"/>
        <dbReference type="ChEBI" id="CHEBI:15377"/>
        <dbReference type="ChEBI" id="CHEBI:43474"/>
        <dbReference type="ChEBI" id="CHEBI:58248"/>
        <dbReference type="ChEBI" id="CHEBI:58289"/>
        <dbReference type="EC" id="3.1.3.80"/>
    </reaction>
    <physiologicalReaction direction="left-to-right" evidence="13">
        <dbReference type="Rhea" id="RHEA:27382"/>
    </physiologicalReaction>
</comment>
<evidence type="ECO:0000256" key="4">
    <source>
        <dbReference type="ARBA" id="ARBA00013040"/>
    </source>
</evidence>
<evidence type="ECO:0000256" key="8">
    <source>
        <dbReference type="ARBA" id="ARBA00023136"/>
    </source>
</evidence>
<evidence type="ECO:0000256" key="10">
    <source>
        <dbReference type="ARBA" id="ARBA00043668"/>
    </source>
</evidence>
<keyword evidence="6" id="KW-0732">Signal</keyword>
<dbReference type="SUPFAM" id="SSF53254">
    <property type="entry name" value="Phosphoglycerate mutase-like"/>
    <property type="match status" value="1"/>
</dbReference>
<evidence type="ECO:0000256" key="7">
    <source>
        <dbReference type="ARBA" id="ARBA00022801"/>
    </source>
</evidence>
<dbReference type="EC" id="3.1.3.62" evidence="4"/>
<accession>A0AAV4L5F5</accession>
<evidence type="ECO:0000256" key="14">
    <source>
        <dbReference type="SAM" id="MobiDB-lite"/>
    </source>
</evidence>
<evidence type="ECO:0000256" key="13">
    <source>
        <dbReference type="ARBA" id="ARBA00043832"/>
    </source>
</evidence>
<evidence type="ECO:0000256" key="9">
    <source>
        <dbReference type="ARBA" id="ARBA00031642"/>
    </source>
</evidence>
<comment type="catalytic activity">
    <reaction evidence="10">
        <text>1D-myo-inositol 1,2,5,6-tetrakisphosphate + H2O = 1D-myo-inositol 1,2,6-trisphosphate + phosphate</text>
        <dbReference type="Rhea" id="RHEA:77119"/>
        <dbReference type="ChEBI" id="CHEBI:15377"/>
        <dbReference type="ChEBI" id="CHEBI:43474"/>
        <dbReference type="ChEBI" id="CHEBI:195535"/>
        <dbReference type="ChEBI" id="CHEBI:195537"/>
        <dbReference type="EC" id="3.1.3.62"/>
    </reaction>
    <physiologicalReaction direction="left-to-right" evidence="10">
        <dbReference type="Rhea" id="RHEA:77120"/>
    </physiologicalReaction>
</comment>
<evidence type="ECO:0000256" key="11">
    <source>
        <dbReference type="ARBA" id="ARBA00043671"/>
    </source>
</evidence>
<comment type="caution">
    <text evidence="16">The sequence shown here is derived from an EMBL/GenBank/DDBJ whole genome shotgun (WGS) entry which is preliminary data.</text>
</comment>
<feature type="compositionally biased region" description="Polar residues" evidence="14">
    <location>
        <begin position="550"/>
        <end position="589"/>
    </location>
</feature>
<comment type="catalytic activity">
    <reaction evidence="11">
        <text>1D-myo-inositol 1,2,4,5,6-pentakisphosphate + H2O = 1D-myo-inositol 1,2,5,6-tetrakisphosphate + phosphate</text>
        <dbReference type="Rhea" id="RHEA:77115"/>
        <dbReference type="ChEBI" id="CHEBI:15377"/>
        <dbReference type="ChEBI" id="CHEBI:43474"/>
        <dbReference type="ChEBI" id="CHEBI:57798"/>
        <dbReference type="ChEBI" id="CHEBI:195535"/>
        <dbReference type="EC" id="3.1.3.62"/>
    </reaction>
    <physiologicalReaction direction="left-to-right" evidence="11">
        <dbReference type="Rhea" id="RHEA:77116"/>
    </physiologicalReaction>
</comment>
<dbReference type="EMBL" id="BNHC01000009">
    <property type="protein sequence ID" value="GHM73176.1"/>
    <property type="molecule type" value="Genomic_DNA"/>
</dbReference>
<dbReference type="EC" id="3.1.3.80" evidence="3"/>
<protein>
    <recommendedName>
        <fullName evidence="5">Multiple inositol polyphosphate phosphatase 1</fullName>
        <ecNumber evidence="4">3.1.3.62</ecNumber>
        <ecNumber evidence="3">3.1.3.80</ecNumber>
    </recommendedName>
    <alternativeName>
        <fullName evidence="9">2,3-bisphosphoglycerate 3-phosphatase</fullName>
    </alternativeName>
</protein>
<evidence type="ECO:0000256" key="3">
    <source>
        <dbReference type="ARBA" id="ARBA00012976"/>
    </source>
</evidence>
<gene>
    <name evidence="16" type="ORF">MCC00316_14660</name>
</gene>
<evidence type="ECO:0000256" key="1">
    <source>
        <dbReference type="ARBA" id="ARBA00004370"/>
    </source>
</evidence>
<evidence type="ECO:0000256" key="5">
    <source>
        <dbReference type="ARBA" id="ARBA00018097"/>
    </source>
</evidence>
<dbReference type="PANTHER" id="PTHR20963">
    <property type="entry name" value="MULTIPLE INOSITOL POLYPHOSPHATE PHOSPHATASE-RELATED"/>
    <property type="match status" value="1"/>
</dbReference>
<feature type="region of interest" description="Disordered" evidence="14">
    <location>
        <begin position="544"/>
        <end position="589"/>
    </location>
</feature>
<dbReference type="Pfam" id="PF00328">
    <property type="entry name" value="His_Phos_2"/>
    <property type="match status" value="1"/>
</dbReference>
<feature type="transmembrane region" description="Helical" evidence="15">
    <location>
        <begin position="595"/>
        <end position="618"/>
    </location>
</feature>
<dbReference type="Gene3D" id="3.40.50.1240">
    <property type="entry name" value="Phosphoglycerate mutase-like"/>
    <property type="match status" value="1"/>
</dbReference>
<comment type="catalytic activity">
    <reaction evidence="12">
        <text>1D-myo-inositol hexakisphosphate + H2O = 1D-myo-inositol 1,2,4,5,6-pentakisphosphate + phosphate</text>
        <dbReference type="Rhea" id="RHEA:16989"/>
        <dbReference type="ChEBI" id="CHEBI:15377"/>
        <dbReference type="ChEBI" id="CHEBI:43474"/>
        <dbReference type="ChEBI" id="CHEBI:57798"/>
        <dbReference type="ChEBI" id="CHEBI:58130"/>
        <dbReference type="EC" id="3.1.3.62"/>
    </reaction>
    <physiologicalReaction direction="left-to-right" evidence="12">
        <dbReference type="Rhea" id="RHEA:16990"/>
    </physiologicalReaction>
</comment>
<dbReference type="PANTHER" id="PTHR20963:SF8">
    <property type="entry name" value="MULTIPLE INOSITOL POLYPHOSPHATE PHOSPHATASE 1"/>
    <property type="match status" value="1"/>
</dbReference>
<dbReference type="InterPro" id="IPR000560">
    <property type="entry name" value="His_Pase_clade-2"/>
</dbReference>
<organism evidence="16 17">
    <name type="scientific">Bifidobacterium longum subsp. longum</name>
    <dbReference type="NCBI Taxonomy" id="1679"/>
    <lineage>
        <taxon>Bacteria</taxon>
        <taxon>Bacillati</taxon>
        <taxon>Actinomycetota</taxon>
        <taxon>Actinomycetes</taxon>
        <taxon>Bifidobacteriales</taxon>
        <taxon>Bifidobacteriaceae</taxon>
        <taxon>Bifidobacterium</taxon>
    </lineage>
</organism>